<sequence length="53" mass="6452">MASFVVDVICRSFHRCEKLFVEKYYPKNSKYNFLCRCCMDGYFFKKNYNITSL</sequence>
<dbReference type="AlphaFoldDB" id="A0A0E9WPD5"/>
<dbReference type="EMBL" id="GBXM01016308">
    <property type="protein sequence ID" value="JAH92269.1"/>
    <property type="molecule type" value="Transcribed_RNA"/>
</dbReference>
<reference evidence="1" key="1">
    <citation type="submission" date="2014-11" db="EMBL/GenBank/DDBJ databases">
        <authorList>
            <person name="Amaro Gonzalez C."/>
        </authorList>
    </citation>
    <scope>NUCLEOTIDE SEQUENCE</scope>
</reference>
<evidence type="ECO:0000313" key="1">
    <source>
        <dbReference type="EMBL" id="JAH92269.1"/>
    </source>
</evidence>
<organism evidence="1">
    <name type="scientific">Anguilla anguilla</name>
    <name type="common">European freshwater eel</name>
    <name type="synonym">Muraena anguilla</name>
    <dbReference type="NCBI Taxonomy" id="7936"/>
    <lineage>
        <taxon>Eukaryota</taxon>
        <taxon>Metazoa</taxon>
        <taxon>Chordata</taxon>
        <taxon>Craniata</taxon>
        <taxon>Vertebrata</taxon>
        <taxon>Euteleostomi</taxon>
        <taxon>Actinopterygii</taxon>
        <taxon>Neopterygii</taxon>
        <taxon>Teleostei</taxon>
        <taxon>Anguilliformes</taxon>
        <taxon>Anguillidae</taxon>
        <taxon>Anguilla</taxon>
    </lineage>
</organism>
<reference evidence="1" key="2">
    <citation type="journal article" date="2015" name="Fish Shellfish Immunol.">
        <title>Early steps in the European eel (Anguilla anguilla)-Vibrio vulnificus interaction in the gills: Role of the RtxA13 toxin.</title>
        <authorList>
            <person name="Callol A."/>
            <person name="Pajuelo D."/>
            <person name="Ebbesson L."/>
            <person name="Teles M."/>
            <person name="MacKenzie S."/>
            <person name="Amaro C."/>
        </authorList>
    </citation>
    <scope>NUCLEOTIDE SEQUENCE</scope>
</reference>
<accession>A0A0E9WPD5</accession>
<proteinExistence type="predicted"/>
<protein>
    <submittedName>
        <fullName evidence="1">Uncharacterized protein</fullName>
    </submittedName>
</protein>
<name>A0A0E9WPD5_ANGAN</name>